<organism evidence="2 3">
    <name type="scientific">Trichoderma harzianum CBS 226.95</name>
    <dbReference type="NCBI Taxonomy" id="983964"/>
    <lineage>
        <taxon>Eukaryota</taxon>
        <taxon>Fungi</taxon>
        <taxon>Dikarya</taxon>
        <taxon>Ascomycota</taxon>
        <taxon>Pezizomycotina</taxon>
        <taxon>Sordariomycetes</taxon>
        <taxon>Hypocreomycetidae</taxon>
        <taxon>Hypocreales</taxon>
        <taxon>Hypocreaceae</taxon>
        <taxon>Trichoderma</taxon>
    </lineage>
</organism>
<reference evidence="2 3" key="1">
    <citation type="submission" date="2016-07" db="EMBL/GenBank/DDBJ databases">
        <title>Multiple horizontal gene transfer events from other fungi enriched the ability of initially mycotrophic Trichoderma (Ascomycota) to feed on dead plant biomass.</title>
        <authorList>
            <consortium name="DOE Joint Genome Institute"/>
            <person name="Aerts A."/>
            <person name="Atanasova L."/>
            <person name="Chenthamara K."/>
            <person name="Zhang J."/>
            <person name="Grujic M."/>
            <person name="Henrissat B."/>
            <person name="Kuo A."/>
            <person name="Salamov A."/>
            <person name="Lipzen A."/>
            <person name="Labutti K."/>
            <person name="Barry K."/>
            <person name="Miao Y."/>
            <person name="Rahimi M.J."/>
            <person name="Shen Q."/>
            <person name="Grigoriev I.V."/>
            <person name="Kubicek C.P."/>
            <person name="Druzhinina I.S."/>
        </authorList>
    </citation>
    <scope>NUCLEOTIDE SEQUENCE [LARGE SCALE GENOMIC DNA]</scope>
    <source>
        <strain evidence="2 3">CBS 226.95</strain>
    </source>
</reference>
<dbReference type="AlphaFoldDB" id="A0A2T4ADA8"/>
<name>A0A2T4ADA8_TRIHA</name>
<dbReference type="GeneID" id="36625912"/>
<evidence type="ECO:0000313" key="2">
    <source>
        <dbReference type="EMBL" id="PTB55070.1"/>
    </source>
</evidence>
<evidence type="ECO:0000256" key="1">
    <source>
        <dbReference type="SAM" id="MobiDB-lite"/>
    </source>
</evidence>
<feature type="compositionally biased region" description="Basic and acidic residues" evidence="1">
    <location>
        <begin position="85"/>
        <end position="117"/>
    </location>
</feature>
<dbReference type="RefSeq" id="XP_024774747.1">
    <property type="nucleotide sequence ID" value="XM_024917343.1"/>
</dbReference>
<dbReference type="EMBL" id="KZ679680">
    <property type="protein sequence ID" value="PTB55070.1"/>
    <property type="molecule type" value="Genomic_DNA"/>
</dbReference>
<keyword evidence="3" id="KW-1185">Reference proteome</keyword>
<feature type="region of interest" description="Disordered" evidence="1">
    <location>
        <begin position="51"/>
        <end position="147"/>
    </location>
</feature>
<accession>A0A2T4ADA8</accession>
<dbReference type="Proteomes" id="UP000241690">
    <property type="component" value="Unassembled WGS sequence"/>
</dbReference>
<sequence>MVGAAQYLDEEIDWVLSAVVGKKKQSYIQTNFKDKFGRSLNHNQIRYIKNKYGKDPRFNSPLVNTRAPRIATSPKPGDPDEQEGENEKGNEIDFGSPREERPSRNTGKRQDESKDEVVAMIRAKRKRGADDSGSGRPRFIKKIIGPQRPQLQRDRVLKTVEYETPPQHWNALDLQLSTSHINSTSTPPNSLGHGYNDTQYPHTEAYGSTRQQTLSQCHDISTGIGWTPSVSLTTWGTDSPVFTNVSHSMNPSALTYPTSTTEQLYRHSAEQTQTLPQTPTIQYQPQLVQPPSVSSFSPLIPNITPYPYHSYQEQQYHQPSQREQDAYLRLGPPENPDFPSLTTSEVGGQPSLDTLSSVIPFPLTPNFQEMPIEPASSQGIAELSTLTLAAGDVHEHH</sequence>
<gene>
    <name evidence="2" type="ORF">M431DRAFT_495299</name>
</gene>
<dbReference type="STRING" id="983964.A0A2T4ADA8"/>
<evidence type="ECO:0000313" key="3">
    <source>
        <dbReference type="Proteomes" id="UP000241690"/>
    </source>
</evidence>
<protein>
    <submittedName>
        <fullName evidence="2">Uncharacterized protein</fullName>
    </submittedName>
</protein>
<proteinExistence type="predicted"/>